<feature type="domain" description="RES" evidence="1">
    <location>
        <begin position="14"/>
        <end position="140"/>
    </location>
</feature>
<accession>A0A843YX21</accession>
<proteinExistence type="predicted"/>
<evidence type="ECO:0000313" key="3">
    <source>
        <dbReference type="Proteomes" id="UP000451565"/>
    </source>
</evidence>
<comment type="caution">
    <text evidence="2">The sequence shown here is derived from an EMBL/GenBank/DDBJ whole genome shotgun (WGS) entry which is preliminary data.</text>
</comment>
<dbReference type="OrthoDB" id="9789501at2"/>
<name>A0A843YX21_9BURK</name>
<organism evidence="2 3">
    <name type="scientific">Glaciimonas soli</name>
    <dbReference type="NCBI Taxonomy" id="2590999"/>
    <lineage>
        <taxon>Bacteria</taxon>
        <taxon>Pseudomonadati</taxon>
        <taxon>Pseudomonadota</taxon>
        <taxon>Betaproteobacteria</taxon>
        <taxon>Burkholderiales</taxon>
        <taxon>Oxalobacteraceae</taxon>
        <taxon>Glaciimonas</taxon>
    </lineage>
</organism>
<dbReference type="RefSeq" id="WP_153234700.1">
    <property type="nucleotide sequence ID" value="NZ_WINI01000004.1"/>
</dbReference>
<dbReference type="Proteomes" id="UP000451565">
    <property type="component" value="Unassembled WGS sequence"/>
</dbReference>
<keyword evidence="3" id="KW-1185">Reference proteome</keyword>
<reference evidence="2 3" key="1">
    <citation type="submission" date="2019-10" db="EMBL/GenBank/DDBJ databases">
        <title>Glaciimonas soli sp. nov., a psychrophilic bacterium isolated from the forest soil of a high elevation mountain in Taiwan.</title>
        <authorList>
            <person name="Wang L.-T."/>
            <person name="Shieh W.Y."/>
        </authorList>
    </citation>
    <scope>NUCLEOTIDE SEQUENCE [LARGE SCALE GENOMIC DNA]</scope>
    <source>
        <strain evidence="2 3">GS1</strain>
    </source>
</reference>
<dbReference type="InterPro" id="IPR014914">
    <property type="entry name" value="RES_dom"/>
</dbReference>
<dbReference type="SMART" id="SM00953">
    <property type="entry name" value="RES"/>
    <property type="match status" value="1"/>
</dbReference>
<dbReference type="EMBL" id="WINI01000004">
    <property type="protein sequence ID" value="MQR01106.1"/>
    <property type="molecule type" value="Genomic_DNA"/>
</dbReference>
<sequence length="154" mass="17184">MKLWRITNRKWALDKLCNGARRDGGRWNPIGYPAMYAGTTIEICALEKFVHLAGAIYPPLVLVSVEVPDDKKLSIQPTLASLPKDWSDLPTPASAQEFGRQWLASTNQLVMFLPSAIIPEATNAIINPSHPAYQDVKLTVLREFSFDGRMFEVG</sequence>
<dbReference type="Pfam" id="PF08808">
    <property type="entry name" value="RES"/>
    <property type="match status" value="1"/>
</dbReference>
<gene>
    <name evidence="2" type="ORF">GEV47_10475</name>
</gene>
<evidence type="ECO:0000259" key="1">
    <source>
        <dbReference type="SMART" id="SM00953"/>
    </source>
</evidence>
<dbReference type="AlphaFoldDB" id="A0A843YX21"/>
<evidence type="ECO:0000313" key="2">
    <source>
        <dbReference type="EMBL" id="MQR01106.1"/>
    </source>
</evidence>
<protein>
    <submittedName>
        <fullName evidence="2">RES domain-containing protein</fullName>
    </submittedName>
</protein>